<dbReference type="PANTHER" id="PTHR30469">
    <property type="entry name" value="MULTIDRUG RESISTANCE PROTEIN MDTA"/>
    <property type="match status" value="1"/>
</dbReference>
<dbReference type="RefSeq" id="WP_261833524.1">
    <property type="nucleotide sequence ID" value="NZ_AP024881.1"/>
</dbReference>
<evidence type="ECO:0000313" key="3">
    <source>
        <dbReference type="EMBL" id="GAM57631.1"/>
    </source>
</evidence>
<dbReference type="PANTHER" id="PTHR30469:SF15">
    <property type="entry name" value="HLYD FAMILY OF SECRETION PROTEINS"/>
    <property type="match status" value="1"/>
</dbReference>
<protein>
    <submittedName>
        <fullName evidence="3">Multidrug resistance efflux pump</fullName>
    </submittedName>
</protein>
<dbReference type="EMBL" id="BBRZ01000060">
    <property type="protein sequence ID" value="GAM57631.1"/>
    <property type="molecule type" value="Genomic_DNA"/>
</dbReference>
<dbReference type="GO" id="GO:1990281">
    <property type="term" value="C:efflux pump complex"/>
    <property type="evidence" value="ECO:0007669"/>
    <property type="project" value="TreeGrafter"/>
</dbReference>
<reference evidence="3 4" key="2">
    <citation type="submission" date="2015-01" db="EMBL/GenBank/DDBJ databases">
        <authorList>
            <consortium name="NBRP consortium"/>
            <person name="Sawabe T."/>
            <person name="Meirelles P."/>
            <person name="Feng G."/>
            <person name="Sayaka M."/>
            <person name="Hattori M."/>
            <person name="Ohkuma M."/>
        </authorList>
    </citation>
    <scope>NUCLEOTIDE SEQUENCE [LARGE SCALE GENOMIC DNA]</scope>
    <source>
        <strain evidence="4">JCM 19231</strain>
    </source>
</reference>
<keyword evidence="1" id="KW-0175">Coiled coil</keyword>
<keyword evidence="2" id="KW-0472">Membrane</keyword>
<evidence type="ECO:0000256" key="2">
    <source>
        <dbReference type="SAM" id="Phobius"/>
    </source>
</evidence>
<proteinExistence type="predicted"/>
<dbReference type="SUPFAM" id="SSF111369">
    <property type="entry name" value="HlyD-like secretion proteins"/>
    <property type="match status" value="1"/>
</dbReference>
<comment type="caution">
    <text evidence="3">The sequence shown here is derived from an EMBL/GenBank/DDBJ whole genome shotgun (WGS) entry which is preliminary data.</text>
</comment>
<name>A0A0B8NUN4_9VIBR</name>
<evidence type="ECO:0000313" key="4">
    <source>
        <dbReference type="Proteomes" id="UP000031671"/>
    </source>
</evidence>
<accession>A0A0B8NUN4</accession>
<dbReference type="Proteomes" id="UP000031671">
    <property type="component" value="Unassembled WGS sequence"/>
</dbReference>
<dbReference type="AlphaFoldDB" id="A0A0B8NUN4"/>
<feature type="coiled-coil region" evidence="1">
    <location>
        <begin position="97"/>
        <end position="138"/>
    </location>
</feature>
<organism evidence="3 4">
    <name type="scientific">Vibrio ishigakensis</name>
    <dbReference type="NCBI Taxonomy" id="1481914"/>
    <lineage>
        <taxon>Bacteria</taxon>
        <taxon>Pseudomonadati</taxon>
        <taxon>Pseudomonadota</taxon>
        <taxon>Gammaproteobacteria</taxon>
        <taxon>Vibrionales</taxon>
        <taxon>Vibrionaceae</taxon>
        <taxon>Vibrio</taxon>
    </lineage>
</organism>
<keyword evidence="2" id="KW-0812">Transmembrane</keyword>
<keyword evidence="2" id="KW-1133">Transmembrane helix</keyword>
<sequence>MKEIMLPYILIIWILVKLGIIKWTMRNAVICVGFGAFLATSLFTASRFWAPVDLTDSSTVKAPQAVLSPLVGQKIDQIFVKHNQEVKKGELIYTLVSTDTDEQIKSLEANINALDHQIKAIEERIQNDQQNLARLKKLGEYGSDMERDDLESKIQQGFADIQAKQAEKASITAQIKENQWQSSLNQIVAPFDGVIGVVNISNGSRMGNMHIYETKKKFLEMRISDQAFTYIKKGQFAEFYVNSHPGHVFRGKVHSITSGTGEATVSPRQGTQNVTQHVAQNAGSHGRTVVIEFKEPKGMTIPIGATGSAWISAEKPAPILGFMDIIGAATVRLKSLKAYLSAL</sequence>
<dbReference type="Gene3D" id="2.40.30.170">
    <property type="match status" value="1"/>
</dbReference>
<evidence type="ECO:0000256" key="1">
    <source>
        <dbReference type="SAM" id="Coils"/>
    </source>
</evidence>
<reference evidence="3 4" key="1">
    <citation type="submission" date="2015-01" db="EMBL/GenBank/DDBJ databases">
        <title>Vibrio sp. C1 JCM 19231 whole genome shotgun sequence.</title>
        <authorList>
            <person name="Sawabe T."/>
            <person name="Meirelles P."/>
            <person name="Feng G."/>
            <person name="Sayaka M."/>
            <person name="Hattori M."/>
            <person name="Ohkuma M."/>
        </authorList>
    </citation>
    <scope>NUCLEOTIDE SEQUENCE [LARGE SCALE GENOMIC DNA]</scope>
    <source>
        <strain evidence="4">JCM 19231</strain>
    </source>
</reference>
<gene>
    <name evidence="3" type="ORF">JCM19231_4883</name>
</gene>
<keyword evidence="4" id="KW-1185">Reference proteome</keyword>
<dbReference type="Gene3D" id="2.40.50.100">
    <property type="match status" value="1"/>
</dbReference>
<feature type="transmembrane region" description="Helical" evidence="2">
    <location>
        <begin position="28"/>
        <end position="50"/>
    </location>
</feature>
<feature type="transmembrane region" description="Helical" evidence="2">
    <location>
        <begin position="6"/>
        <end position="21"/>
    </location>
</feature>
<dbReference type="GO" id="GO:0015562">
    <property type="term" value="F:efflux transmembrane transporter activity"/>
    <property type="evidence" value="ECO:0007669"/>
    <property type="project" value="TreeGrafter"/>
</dbReference>